<organism evidence="1 2">
    <name type="scientific">Leptospira borgpetersenii serovar Javanica str. UI 09931</name>
    <dbReference type="NCBI Taxonomy" id="1049767"/>
    <lineage>
        <taxon>Bacteria</taxon>
        <taxon>Pseudomonadati</taxon>
        <taxon>Spirochaetota</taxon>
        <taxon>Spirochaetia</taxon>
        <taxon>Leptospirales</taxon>
        <taxon>Leptospiraceae</taxon>
        <taxon>Leptospira</taxon>
    </lineage>
</organism>
<dbReference type="Proteomes" id="UP000014570">
    <property type="component" value="Unassembled WGS sequence"/>
</dbReference>
<comment type="caution">
    <text evidence="1">The sequence shown here is derived from an EMBL/GenBank/DDBJ whole genome shotgun (WGS) entry which is preliminary data.</text>
</comment>
<proteinExistence type="predicted"/>
<gene>
    <name evidence="1" type="ORF">LEP1GSC103_0675</name>
</gene>
<protein>
    <recommendedName>
        <fullName evidence="3">Lipoprotein</fullName>
    </recommendedName>
</protein>
<dbReference type="EMBL" id="AHNP02000014">
    <property type="protein sequence ID" value="EPG56190.1"/>
    <property type="molecule type" value="Genomic_DNA"/>
</dbReference>
<evidence type="ECO:0008006" key="3">
    <source>
        <dbReference type="Google" id="ProtNLM"/>
    </source>
</evidence>
<accession>A0AAV3J897</accession>
<sequence length="41" mass="4720">MFLLRAFLVSSSISFRLCSVESKFFDILSASFLYRSGSKFM</sequence>
<dbReference type="AlphaFoldDB" id="A0AAV3J897"/>
<reference evidence="1 2" key="1">
    <citation type="submission" date="2013-04" db="EMBL/GenBank/DDBJ databases">
        <authorList>
            <person name="Harkins D.M."/>
            <person name="Durkin A.S."/>
            <person name="Brinkac L.M."/>
            <person name="Haft D.H."/>
            <person name="Selengut J.D."/>
            <person name="Sanka R."/>
            <person name="DePew J."/>
            <person name="Purushe J."/>
            <person name="Chanthongthip A."/>
            <person name="Lattana O."/>
            <person name="Phetsouvanh R."/>
            <person name="Newton P.N."/>
            <person name="Vinetz J.M."/>
            <person name="Sutton G.G."/>
            <person name="Nierman W.C."/>
            <person name="Fouts D.E."/>
        </authorList>
    </citation>
    <scope>NUCLEOTIDE SEQUENCE [LARGE SCALE GENOMIC DNA]</scope>
    <source>
        <strain evidence="1 2">UI 09931</strain>
    </source>
</reference>
<evidence type="ECO:0000313" key="2">
    <source>
        <dbReference type="Proteomes" id="UP000014570"/>
    </source>
</evidence>
<name>A0AAV3J897_LEPBO</name>
<evidence type="ECO:0000313" key="1">
    <source>
        <dbReference type="EMBL" id="EPG56190.1"/>
    </source>
</evidence>